<comment type="subcellular location">
    <subcellularLocation>
        <location evidence="1">Bacterial flagellum basal body</location>
    </subcellularLocation>
    <subcellularLocation>
        <location evidence="2">Cell membrane</location>
        <topology evidence="2">Peripheral membrane protein</topology>
        <orientation evidence="2">Cytoplasmic side</orientation>
    </subcellularLocation>
</comment>
<dbReference type="PANTHER" id="PTHR30534:SF0">
    <property type="entry name" value="FLAGELLAR MOTOR SWITCH PROTEIN FLIG"/>
    <property type="match status" value="1"/>
</dbReference>
<keyword evidence="5" id="KW-1003">Cell membrane</keyword>
<accession>A0A3B0ZT76</accession>
<keyword evidence="9" id="KW-0975">Bacterial flagellum</keyword>
<evidence type="ECO:0000256" key="1">
    <source>
        <dbReference type="ARBA" id="ARBA00004117"/>
    </source>
</evidence>
<dbReference type="InterPro" id="IPR032779">
    <property type="entry name" value="FliG_M"/>
</dbReference>
<dbReference type="InterPro" id="IPR011002">
    <property type="entry name" value="FliG_a-hlx"/>
</dbReference>
<dbReference type="InterPro" id="IPR028263">
    <property type="entry name" value="FliG_N"/>
</dbReference>
<dbReference type="Pfam" id="PF01706">
    <property type="entry name" value="FliG_C"/>
    <property type="match status" value="1"/>
</dbReference>
<dbReference type="Gene3D" id="1.10.220.30">
    <property type="match status" value="3"/>
</dbReference>
<name>A0A3B0ZT76_9ZZZZ</name>
<keyword evidence="13" id="KW-0969">Cilium</keyword>
<evidence type="ECO:0000256" key="9">
    <source>
        <dbReference type="ARBA" id="ARBA00023143"/>
    </source>
</evidence>
<evidence type="ECO:0000256" key="6">
    <source>
        <dbReference type="ARBA" id="ARBA00022500"/>
    </source>
</evidence>
<keyword evidence="6" id="KW-0145">Chemotaxis</keyword>
<evidence type="ECO:0000256" key="3">
    <source>
        <dbReference type="ARBA" id="ARBA00010299"/>
    </source>
</evidence>
<dbReference type="GO" id="GO:0009425">
    <property type="term" value="C:bacterial-type flagellum basal body"/>
    <property type="evidence" value="ECO:0007669"/>
    <property type="project" value="UniProtKB-SubCell"/>
</dbReference>
<dbReference type="PRINTS" id="PR00954">
    <property type="entry name" value="FLGMOTORFLIG"/>
</dbReference>
<dbReference type="SUPFAM" id="SSF48029">
    <property type="entry name" value="FliG"/>
    <property type="match status" value="2"/>
</dbReference>
<proteinExistence type="inferred from homology"/>
<evidence type="ECO:0000256" key="4">
    <source>
        <dbReference type="ARBA" id="ARBA00021870"/>
    </source>
</evidence>
<dbReference type="InterPro" id="IPR023087">
    <property type="entry name" value="Flg_Motor_Flig_C"/>
</dbReference>
<dbReference type="GO" id="GO:0071973">
    <property type="term" value="P:bacterial-type flagellum-dependent cell motility"/>
    <property type="evidence" value="ECO:0007669"/>
    <property type="project" value="InterPro"/>
</dbReference>
<evidence type="ECO:0000256" key="7">
    <source>
        <dbReference type="ARBA" id="ARBA00022779"/>
    </source>
</evidence>
<evidence type="ECO:0000259" key="11">
    <source>
        <dbReference type="Pfam" id="PF14841"/>
    </source>
</evidence>
<organism evidence="13">
    <name type="scientific">hydrothermal vent metagenome</name>
    <dbReference type="NCBI Taxonomy" id="652676"/>
    <lineage>
        <taxon>unclassified sequences</taxon>
        <taxon>metagenomes</taxon>
        <taxon>ecological metagenomes</taxon>
    </lineage>
</organism>
<keyword evidence="8" id="KW-0472">Membrane</keyword>
<evidence type="ECO:0000256" key="2">
    <source>
        <dbReference type="ARBA" id="ARBA00004413"/>
    </source>
</evidence>
<sequence length="339" mass="37112">MAEEQDKTKKLNGVQRSAILLMTLGEKAASEVLKHMDPKEVQKLGAAMAQIDNITRQQVEDVLHKFCSMVQEETGLGLGSDEYVRKVLINALGQDKAEGLIDRIIQGGNTKGLETLKWMDPRAVAEIIRLEHPQIMAIVLSYLEPDQAAEVLALFPDRVRVDVTLRIASLDGIQPNALNELNDILEKQFSGNSNVKSSSVGGIKAAANILNFMDSSIEGEIMDGIKEVDTDLGQNIQDLMFVFDNLLEVEDRDIQTILREISSESLILALKGAEDALQEKIFKNMSKRAAEMLRDDLEAKGPVKLSDVEGAQKEILSVARRLADAGDISLGGGGGEEYV</sequence>
<protein>
    <recommendedName>
        <fullName evidence="4">Flagellar motor switch protein FliG</fullName>
    </recommendedName>
</protein>
<dbReference type="PANTHER" id="PTHR30534">
    <property type="entry name" value="FLAGELLAR MOTOR SWITCH PROTEIN FLIG"/>
    <property type="match status" value="1"/>
</dbReference>
<dbReference type="GO" id="GO:0006935">
    <property type="term" value="P:chemotaxis"/>
    <property type="evidence" value="ECO:0007669"/>
    <property type="project" value="UniProtKB-KW"/>
</dbReference>
<dbReference type="FunFam" id="1.10.220.30:FF:000001">
    <property type="entry name" value="Flagellar motor switch protein FliG"/>
    <property type="match status" value="1"/>
</dbReference>
<evidence type="ECO:0000259" key="12">
    <source>
        <dbReference type="Pfam" id="PF14842"/>
    </source>
</evidence>
<gene>
    <name evidence="13" type="ORF">MNBD_GAMMA20-2518</name>
</gene>
<evidence type="ECO:0000259" key="10">
    <source>
        <dbReference type="Pfam" id="PF01706"/>
    </source>
</evidence>
<keyword evidence="13" id="KW-0966">Cell projection</keyword>
<dbReference type="Pfam" id="PF14841">
    <property type="entry name" value="FliG_M"/>
    <property type="match status" value="1"/>
</dbReference>
<dbReference type="InterPro" id="IPR000090">
    <property type="entry name" value="Flg_Motor_Flig"/>
</dbReference>
<dbReference type="PIRSF" id="PIRSF003161">
    <property type="entry name" value="FliG"/>
    <property type="match status" value="1"/>
</dbReference>
<reference evidence="13" key="1">
    <citation type="submission" date="2018-06" db="EMBL/GenBank/DDBJ databases">
        <authorList>
            <person name="Zhirakovskaya E."/>
        </authorList>
    </citation>
    <scope>NUCLEOTIDE SEQUENCE</scope>
</reference>
<dbReference type="Pfam" id="PF14842">
    <property type="entry name" value="FliG_N"/>
    <property type="match status" value="1"/>
</dbReference>
<keyword evidence="13" id="KW-0282">Flagellum</keyword>
<dbReference type="NCBIfam" id="TIGR00207">
    <property type="entry name" value="fliG"/>
    <property type="match status" value="1"/>
</dbReference>
<feature type="domain" description="Flagellar motor switch protein FliG N-terminal" evidence="12">
    <location>
        <begin position="10"/>
        <end position="112"/>
    </location>
</feature>
<evidence type="ECO:0000256" key="5">
    <source>
        <dbReference type="ARBA" id="ARBA00022475"/>
    </source>
</evidence>
<feature type="domain" description="Flagellar motor switch protein FliG middle" evidence="11">
    <location>
        <begin position="121"/>
        <end position="194"/>
    </location>
</feature>
<evidence type="ECO:0000256" key="8">
    <source>
        <dbReference type="ARBA" id="ARBA00023136"/>
    </source>
</evidence>
<dbReference type="GO" id="GO:0003774">
    <property type="term" value="F:cytoskeletal motor activity"/>
    <property type="evidence" value="ECO:0007669"/>
    <property type="project" value="InterPro"/>
</dbReference>
<evidence type="ECO:0000313" key="13">
    <source>
        <dbReference type="EMBL" id="VAW96688.1"/>
    </source>
</evidence>
<dbReference type="GO" id="GO:0005886">
    <property type="term" value="C:plasma membrane"/>
    <property type="evidence" value="ECO:0007669"/>
    <property type="project" value="UniProtKB-SubCell"/>
</dbReference>
<comment type="similarity">
    <text evidence="3">Belongs to the FliG family.</text>
</comment>
<dbReference type="AlphaFoldDB" id="A0A3B0ZT76"/>
<feature type="domain" description="Flagellar motor switch protein FliG C-terminal" evidence="10">
    <location>
        <begin position="224"/>
        <end position="330"/>
    </location>
</feature>
<keyword evidence="7" id="KW-0283">Flagellar rotation</keyword>
<dbReference type="EMBL" id="UOFU01000104">
    <property type="protein sequence ID" value="VAW96688.1"/>
    <property type="molecule type" value="Genomic_DNA"/>
</dbReference>